<evidence type="ECO:0000256" key="1">
    <source>
        <dbReference type="SAM" id="Phobius"/>
    </source>
</evidence>
<name>A0A016UP82_9BILA</name>
<reference evidence="3" key="1">
    <citation type="journal article" date="2015" name="Nat. Genet.">
        <title>The genome and transcriptome of the zoonotic hookworm Ancylostoma ceylanicum identify infection-specific gene families.</title>
        <authorList>
            <person name="Schwarz E.M."/>
            <person name="Hu Y."/>
            <person name="Antoshechkin I."/>
            <person name="Miller M.M."/>
            <person name="Sternberg P.W."/>
            <person name="Aroian R.V."/>
        </authorList>
    </citation>
    <scope>NUCLEOTIDE SEQUENCE</scope>
    <source>
        <strain evidence="3">HY135</strain>
    </source>
</reference>
<keyword evidence="1" id="KW-1133">Transmembrane helix</keyword>
<dbReference type="Proteomes" id="UP000024635">
    <property type="component" value="Unassembled WGS sequence"/>
</dbReference>
<feature type="transmembrane region" description="Helical" evidence="1">
    <location>
        <begin position="28"/>
        <end position="47"/>
    </location>
</feature>
<keyword evidence="1" id="KW-0812">Transmembrane</keyword>
<evidence type="ECO:0000313" key="2">
    <source>
        <dbReference type="EMBL" id="EYC16736.1"/>
    </source>
</evidence>
<proteinExistence type="predicted"/>
<accession>A0A016UP82</accession>
<comment type="caution">
    <text evidence="2">The sequence shown here is derived from an EMBL/GenBank/DDBJ whole genome shotgun (WGS) entry which is preliminary data.</text>
</comment>
<organism evidence="2 3">
    <name type="scientific">Ancylostoma ceylanicum</name>
    <dbReference type="NCBI Taxonomy" id="53326"/>
    <lineage>
        <taxon>Eukaryota</taxon>
        <taxon>Metazoa</taxon>
        <taxon>Ecdysozoa</taxon>
        <taxon>Nematoda</taxon>
        <taxon>Chromadorea</taxon>
        <taxon>Rhabditida</taxon>
        <taxon>Rhabditina</taxon>
        <taxon>Rhabditomorpha</taxon>
        <taxon>Strongyloidea</taxon>
        <taxon>Ancylostomatidae</taxon>
        <taxon>Ancylostomatinae</taxon>
        <taxon>Ancylostoma</taxon>
    </lineage>
</organism>
<protein>
    <submittedName>
        <fullName evidence="2">Uncharacterized protein</fullName>
    </submittedName>
</protein>
<feature type="transmembrane region" description="Helical" evidence="1">
    <location>
        <begin position="67"/>
        <end position="88"/>
    </location>
</feature>
<gene>
    <name evidence="2" type="primary">Acey_s0032.g2463</name>
    <name evidence="2" type="ORF">Y032_0032g2463</name>
</gene>
<dbReference type="AlphaFoldDB" id="A0A016UP82"/>
<dbReference type="EMBL" id="JARK01001368">
    <property type="protein sequence ID" value="EYC16736.1"/>
    <property type="molecule type" value="Genomic_DNA"/>
</dbReference>
<keyword evidence="1" id="KW-0472">Membrane</keyword>
<keyword evidence="3" id="KW-1185">Reference proteome</keyword>
<feature type="transmembrane region" description="Helical" evidence="1">
    <location>
        <begin position="108"/>
        <end position="128"/>
    </location>
</feature>
<dbReference type="OrthoDB" id="5896989at2759"/>
<evidence type="ECO:0000313" key="3">
    <source>
        <dbReference type="Proteomes" id="UP000024635"/>
    </source>
</evidence>
<sequence length="173" mass="19815">MIVVFITIVSYSMTIVSGCTHIAELRQVSILLCAANALPTIGCYVVIRRHFSGIASSDSVKRMQSKLSLGLLLQLIVQLIYSFIRWSAFVFLWLKLYSNSDIRAVIDIYFQMTDIFVAWMPALIGLLIKWSISGFLQPTRIHTERLSFGNISLQLKFSPMLWTKQRCSKIMNW</sequence>